<comment type="caution">
    <text evidence="1">The sequence shown here is derived from an EMBL/GenBank/DDBJ whole genome shotgun (WGS) entry which is preliminary data.</text>
</comment>
<dbReference type="AlphaFoldDB" id="A0A9Q0YAP4"/>
<reference evidence="1" key="1">
    <citation type="submission" date="2021-10" db="EMBL/GenBank/DDBJ databases">
        <title>Tropical sea cucumber genome reveals ecological adaptation and Cuvierian tubules defense mechanism.</title>
        <authorList>
            <person name="Chen T."/>
        </authorList>
    </citation>
    <scope>NUCLEOTIDE SEQUENCE</scope>
    <source>
        <strain evidence="1">Nanhai2018</strain>
        <tissue evidence="1">Muscle</tissue>
    </source>
</reference>
<keyword evidence="2" id="KW-1185">Reference proteome</keyword>
<proteinExistence type="predicted"/>
<name>A0A9Q0YAP4_HOLLE</name>
<accession>A0A9Q0YAP4</accession>
<gene>
    <name evidence="1" type="ORF">HOLleu_43449</name>
</gene>
<organism evidence="1 2">
    <name type="scientific">Holothuria leucospilota</name>
    <name type="common">Black long sea cucumber</name>
    <name type="synonym">Mertensiothuria leucospilota</name>
    <dbReference type="NCBI Taxonomy" id="206669"/>
    <lineage>
        <taxon>Eukaryota</taxon>
        <taxon>Metazoa</taxon>
        <taxon>Echinodermata</taxon>
        <taxon>Eleutherozoa</taxon>
        <taxon>Echinozoa</taxon>
        <taxon>Holothuroidea</taxon>
        <taxon>Aspidochirotacea</taxon>
        <taxon>Aspidochirotida</taxon>
        <taxon>Holothuriidae</taxon>
        <taxon>Holothuria</taxon>
    </lineage>
</organism>
<protein>
    <submittedName>
        <fullName evidence="1">Uncharacterized protein</fullName>
    </submittedName>
</protein>
<sequence>MDIFLGRSRNIKLYWPAICDIGDGMTLYPFSLFYAGLCWWYSKKIQFRFGTLAGLFVNESHDGNSRLKCVSRSFRAPTFSRSDSFRCSLTPFNLFFAPVIADAARFVTLLPADIPRVFAARRKEVPWRTSPAISTPVQRASFPSALAPLLKSCIAERNNPPSIFPNPWPV</sequence>
<evidence type="ECO:0000313" key="2">
    <source>
        <dbReference type="Proteomes" id="UP001152320"/>
    </source>
</evidence>
<dbReference type="EMBL" id="JAIZAY010000314">
    <property type="protein sequence ID" value="KAJ8018520.1"/>
    <property type="molecule type" value="Genomic_DNA"/>
</dbReference>
<evidence type="ECO:0000313" key="1">
    <source>
        <dbReference type="EMBL" id="KAJ8018520.1"/>
    </source>
</evidence>
<dbReference type="Proteomes" id="UP001152320">
    <property type="component" value="Unassembled WGS sequence"/>
</dbReference>